<sequence>MNGKIVLCFAVVFVGQALSAATGPAIDVEDFKKIGEQLTQSALSVTNHMLGLYPNSADAQKSIDKVKSLITKGITDIETEANKLKDIVRKNADSKLVEKYDDLEKEFKKQINDAKVIFDDKVGKPINEKYDVKKLSESILKSTKELETTVNKAIDGLKKQ</sequence>
<gene>
    <name evidence="2" type="ORF">g.7382</name>
</gene>
<feature type="signal peptide" evidence="1">
    <location>
        <begin position="1"/>
        <end position="19"/>
    </location>
</feature>
<keyword evidence="1" id="KW-0732">Signal</keyword>
<feature type="chain" id="PRO_5015442128" description="Apolipophorin-3" evidence="1">
    <location>
        <begin position="20"/>
        <end position="160"/>
    </location>
</feature>
<evidence type="ECO:0008006" key="3">
    <source>
        <dbReference type="Google" id="ProtNLM"/>
    </source>
</evidence>
<accession>A0A2S2PCW7</accession>
<protein>
    <recommendedName>
        <fullName evidence="3">Apolipophorin-3</fullName>
    </recommendedName>
</protein>
<reference evidence="2" key="1">
    <citation type="submission" date="2018-04" db="EMBL/GenBank/DDBJ databases">
        <title>Transcriptome of Schizaphis graminum biotype I.</title>
        <authorList>
            <person name="Scully E.D."/>
            <person name="Geib S.M."/>
            <person name="Palmer N.A."/>
            <person name="Koch K."/>
            <person name="Bradshaw J."/>
            <person name="Heng-Moss T."/>
            <person name="Sarath G."/>
        </authorList>
    </citation>
    <scope>NUCLEOTIDE SEQUENCE</scope>
</reference>
<dbReference type="AlphaFoldDB" id="A0A2S2PCW7"/>
<name>A0A2S2PCW7_SCHGA</name>
<evidence type="ECO:0000256" key="1">
    <source>
        <dbReference type="SAM" id="SignalP"/>
    </source>
</evidence>
<proteinExistence type="predicted"/>
<organism evidence="2">
    <name type="scientific">Schizaphis graminum</name>
    <name type="common">Green bug aphid</name>
    <dbReference type="NCBI Taxonomy" id="13262"/>
    <lineage>
        <taxon>Eukaryota</taxon>
        <taxon>Metazoa</taxon>
        <taxon>Ecdysozoa</taxon>
        <taxon>Arthropoda</taxon>
        <taxon>Hexapoda</taxon>
        <taxon>Insecta</taxon>
        <taxon>Pterygota</taxon>
        <taxon>Neoptera</taxon>
        <taxon>Paraneoptera</taxon>
        <taxon>Hemiptera</taxon>
        <taxon>Sternorrhyncha</taxon>
        <taxon>Aphidomorpha</taxon>
        <taxon>Aphidoidea</taxon>
        <taxon>Aphididae</taxon>
        <taxon>Aphidini</taxon>
        <taxon>Schizaphis</taxon>
    </lineage>
</organism>
<dbReference type="EMBL" id="GGMR01014613">
    <property type="protein sequence ID" value="MBY27232.1"/>
    <property type="molecule type" value="Transcribed_RNA"/>
</dbReference>
<evidence type="ECO:0000313" key="2">
    <source>
        <dbReference type="EMBL" id="MBY27232.1"/>
    </source>
</evidence>